<feature type="region of interest" description="Disordered" evidence="1">
    <location>
        <begin position="273"/>
        <end position="382"/>
    </location>
</feature>
<dbReference type="RefSeq" id="WP_129525710.1">
    <property type="nucleotide sequence ID" value="NZ_UFQB01000001.1"/>
</dbReference>
<dbReference type="EMBL" id="UFQB01000001">
    <property type="protein sequence ID" value="SSW62159.1"/>
    <property type="molecule type" value="Genomic_DNA"/>
</dbReference>
<dbReference type="OrthoDB" id="9801841at2"/>
<feature type="region of interest" description="Disordered" evidence="1">
    <location>
        <begin position="1"/>
        <end position="25"/>
    </location>
</feature>
<protein>
    <recommendedName>
        <fullName evidence="4">Protein kinase domain-containing protein</fullName>
    </recommendedName>
</protein>
<dbReference type="InterPro" id="IPR011009">
    <property type="entry name" value="Kinase-like_dom_sf"/>
</dbReference>
<accession>A0A446C2N0</accession>
<name>A0A446C2N0_9BURK</name>
<dbReference type="Proteomes" id="UP000289184">
    <property type="component" value="Unassembled WGS sequence"/>
</dbReference>
<reference evidence="2 3" key="1">
    <citation type="submission" date="2018-07" db="EMBL/GenBank/DDBJ databases">
        <authorList>
            <person name="Peeters C."/>
        </authorList>
    </citation>
    <scope>NUCLEOTIDE SEQUENCE [LARGE SCALE GENOMIC DNA]</scope>
    <source>
        <strain evidence="2 3">LMG 3411</strain>
    </source>
</reference>
<dbReference type="AlphaFoldDB" id="A0A446C2N0"/>
<gene>
    <name evidence="2" type="ORF">AGI3411_00342</name>
</gene>
<evidence type="ECO:0000313" key="2">
    <source>
        <dbReference type="EMBL" id="SSW62159.1"/>
    </source>
</evidence>
<keyword evidence="3" id="KW-1185">Reference proteome</keyword>
<evidence type="ECO:0000313" key="3">
    <source>
        <dbReference type="Proteomes" id="UP000289184"/>
    </source>
</evidence>
<proteinExistence type="predicted"/>
<dbReference type="Gene3D" id="1.10.510.10">
    <property type="entry name" value="Transferase(Phosphotransferase) domain 1"/>
    <property type="match status" value="1"/>
</dbReference>
<feature type="compositionally biased region" description="Pro residues" evidence="1">
    <location>
        <begin position="275"/>
        <end position="288"/>
    </location>
</feature>
<evidence type="ECO:0008006" key="4">
    <source>
        <dbReference type="Google" id="ProtNLM"/>
    </source>
</evidence>
<feature type="compositionally biased region" description="Low complexity" evidence="1">
    <location>
        <begin position="314"/>
        <end position="367"/>
    </location>
</feature>
<sequence length="453" mass="45955">MFQTSAMPPDPGVSGVSPDPGAAHFDDLVRLPPGPRRQAAILEVVAGVATSLAALHERGRAHGGICPDTVTLDPSGRAVLAAPADAWPDDEDAPRQAGYAAFEQYTDDPAYPCGPWTDVYGLAALAFFLAAGSAPPSALARRVRDDYQPLDEGMAGAYGEAFCAAVDRGLAMPLRARPRAAMELAEAMGAFPPPPEAPMADQDLVTPSLMTEAPAVGEVSPPPAAVRLTAMRPEHPARGRRVLPWALACLLLAGGAYGWIQWAQPPVQLAGTPPVAQPAPAAPTPASPAPAAESAPAQPAPERPVEPASGATEPAPLSGGPATAGATADPPGAAPQAAANPDTAVDPLAPLGSQAPGAAAPGPAAIQPAPPEPAAPVAQEPPKAAPVTVRVAVRPWGEVLVNGRSRGVSPPLRELSLAPGRYQVTVRNASAGEHRMTLTVAPGKPAAITHQFE</sequence>
<dbReference type="SUPFAM" id="SSF56112">
    <property type="entry name" value="Protein kinase-like (PK-like)"/>
    <property type="match status" value="1"/>
</dbReference>
<evidence type="ECO:0000256" key="1">
    <source>
        <dbReference type="SAM" id="MobiDB-lite"/>
    </source>
</evidence>
<organism evidence="2 3">
    <name type="scientific">Achromobacter agilis</name>
    <dbReference type="NCBI Taxonomy" id="1353888"/>
    <lineage>
        <taxon>Bacteria</taxon>
        <taxon>Pseudomonadati</taxon>
        <taxon>Pseudomonadota</taxon>
        <taxon>Betaproteobacteria</taxon>
        <taxon>Burkholderiales</taxon>
        <taxon>Alcaligenaceae</taxon>
        <taxon>Achromobacter</taxon>
    </lineage>
</organism>